<feature type="transmembrane region" description="Helical" evidence="1">
    <location>
        <begin position="6"/>
        <end position="28"/>
    </location>
</feature>
<keyword evidence="1" id="KW-1133">Transmembrane helix</keyword>
<reference evidence="2" key="1">
    <citation type="submission" date="2020-11" db="EMBL/GenBank/DDBJ databases">
        <title>Adaptations for nitrogen fixation in a non-lichenized fungal sporocarp promotes dispersal by wood-feeding termites.</title>
        <authorList>
            <consortium name="DOE Joint Genome Institute"/>
            <person name="Koch R.A."/>
            <person name="Yoon G."/>
            <person name="Arayal U."/>
            <person name="Lail K."/>
            <person name="Amirebrahimi M."/>
            <person name="Labutti K."/>
            <person name="Lipzen A."/>
            <person name="Riley R."/>
            <person name="Barry K."/>
            <person name="Henrissat B."/>
            <person name="Grigoriev I.V."/>
            <person name="Herr J.R."/>
            <person name="Aime M.C."/>
        </authorList>
    </citation>
    <scope>NUCLEOTIDE SEQUENCE</scope>
    <source>
        <strain evidence="2">MCA 3950</strain>
    </source>
</reference>
<evidence type="ECO:0000313" key="3">
    <source>
        <dbReference type="Proteomes" id="UP000812287"/>
    </source>
</evidence>
<gene>
    <name evidence="2" type="ORF">BT62DRAFT_923000</name>
</gene>
<proteinExistence type="predicted"/>
<protein>
    <submittedName>
        <fullName evidence="2">Uncharacterized protein</fullName>
    </submittedName>
</protein>
<dbReference type="RefSeq" id="XP_043035497.1">
    <property type="nucleotide sequence ID" value="XM_043184462.1"/>
</dbReference>
<dbReference type="AlphaFoldDB" id="A0A9P8APL6"/>
<dbReference type="GeneID" id="66106759"/>
<name>A0A9P8APL6_9AGAR</name>
<dbReference type="Proteomes" id="UP000812287">
    <property type="component" value="Unassembled WGS sequence"/>
</dbReference>
<keyword evidence="1" id="KW-0812">Transmembrane</keyword>
<evidence type="ECO:0000313" key="2">
    <source>
        <dbReference type="EMBL" id="KAG7441997.1"/>
    </source>
</evidence>
<accession>A0A9P8APL6</accession>
<keyword evidence="3" id="KW-1185">Reference proteome</keyword>
<comment type="caution">
    <text evidence="2">The sequence shown here is derived from an EMBL/GenBank/DDBJ whole genome shotgun (WGS) entry which is preliminary data.</text>
</comment>
<keyword evidence="1" id="KW-0472">Membrane</keyword>
<sequence>MVAWTFIMYWLWLILLPMLFLSDGIIIVKENGRSGGVMRLAAKSGGLGSSSHPRGIERVPGMVGNPMGSGGRREIRGGGLFKEVFWEVMVLTMEDCVWYKDPIVS</sequence>
<dbReference type="EMBL" id="MU250555">
    <property type="protein sequence ID" value="KAG7441997.1"/>
    <property type="molecule type" value="Genomic_DNA"/>
</dbReference>
<organism evidence="2 3">
    <name type="scientific">Guyanagaster necrorhizus</name>
    <dbReference type="NCBI Taxonomy" id="856835"/>
    <lineage>
        <taxon>Eukaryota</taxon>
        <taxon>Fungi</taxon>
        <taxon>Dikarya</taxon>
        <taxon>Basidiomycota</taxon>
        <taxon>Agaricomycotina</taxon>
        <taxon>Agaricomycetes</taxon>
        <taxon>Agaricomycetidae</taxon>
        <taxon>Agaricales</taxon>
        <taxon>Marasmiineae</taxon>
        <taxon>Physalacriaceae</taxon>
        <taxon>Guyanagaster</taxon>
    </lineage>
</organism>
<evidence type="ECO:0000256" key="1">
    <source>
        <dbReference type="SAM" id="Phobius"/>
    </source>
</evidence>